<dbReference type="SUPFAM" id="SSF52047">
    <property type="entry name" value="RNI-like"/>
    <property type="match status" value="1"/>
</dbReference>
<gene>
    <name evidence="1" type="ORF">ACJRO7_020060</name>
</gene>
<dbReference type="Proteomes" id="UP001634007">
    <property type="component" value="Unassembled WGS sequence"/>
</dbReference>
<accession>A0ABD3KF99</accession>
<evidence type="ECO:0000313" key="1">
    <source>
        <dbReference type="EMBL" id="KAL3738619.1"/>
    </source>
</evidence>
<organism evidence="1 2">
    <name type="scientific">Eucalyptus globulus</name>
    <name type="common">Tasmanian blue gum</name>
    <dbReference type="NCBI Taxonomy" id="34317"/>
    <lineage>
        <taxon>Eukaryota</taxon>
        <taxon>Viridiplantae</taxon>
        <taxon>Streptophyta</taxon>
        <taxon>Embryophyta</taxon>
        <taxon>Tracheophyta</taxon>
        <taxon>Spermatophyta</taxon>
        <taxon>Magnoliopsida</taxon>
        <taxon>eudicotyledons</taxon>
        <taxon>Gunneridae</taxon>
        <taxon>Pentapetalae</taxon>
        <taxon>rosids</taxon>
        <taxon>malvids</taxon>
        <taxon>Myrtales</taxon>
        <taxon>Myrtaceae</taxon>
        <taxon>Myrtoideae</taxon>
        <taxon>Eucalypteae</taxon>
        <taxon>Eucalyptus</taxon>
    </lineage>
</organism>
<protein>
    <submittedName>
        <fullName evidence="1">Uncharacterized protein</fullName>
    </submittedName>
</protein>
<dbReference type="InterPro" id="IPR036047">
    <property type="entry name" value="F-box-like_dom_sf"/>
</dbReference>
<dbReference type="SUPFAM" id="SSF81383">
    <property type="entry name" value="F-box domain"/>
    <property type="match status" value="1"/>
</dbReference>
<evidence type="ECO:0000313" key="2">
    <source>
        <dbReference type="Proteomes" id="UP001634007"/>
    </source>
</evidence>
<dbReference type="PANTHER" id="PTHR13318:SF106">
    <property type="entry name" value="F-BOX_LRR-REPEAT PROTEIN 2"/>
    <property type="match status" value="1"/>
</dbReference>
<proteinExistence type="predicted"/>
<keyword evidence="2" id="KW-1185">Reference proteome</keyword>
<dbReference type="AlphaFoldDB" id="A0ABD3KF99"/>
<comment type="caution">
    <text evidence="1">The sequence shown here is derived from an EMBL/GenBank/DDBJ whole genome shotgun (WGS) entry which is preliminary data.</text>
</comment>
<name>A0ABD3KF99_EUCGL</name>
<dbReference type="Gene3D" id="3.80.10.10">
    <property type="entry name" value="Ribonuclease Inhibitor"/>
    <property type="match status" value="1"/>
</dbReference>
<dbReference type="PANTHER" id="PTHR13318">
    <property type="entry name" value="PARTNER OF PAIRED, ISOFORM B-RELATED"/>
    <property type="match status" value="1"/>
</dbReference>
<dbReference type="InterPro" id="IPR032675">
    <property type="entry name" value="LRR_dom_sf"/>
</dbReference>
<reference evidence="1 2" key="1">
    <citation type="submission" date="2024-11" db="EMBL/GenBank/DDBJ databases">
        <title>Chromosome-level genome assembly of Eucalyptus globulus Labill. provides insights into its genome evolution.</title>
        <authorList>
            <person name="Li X."/>
        </authorList>
    </citation>
    <scope>NUCLEOTIDE SEQUENCE [LARGE SCALE GENOMIC DNA]</scope>
    <source>
        <strain evidence="1">CL2024</strain>
        <tissue evidence="1">Fresh tender leaves</tissue>
    </source>
</reference>
<dbReference type="EMBL" id="JBJKBG010000005">
    <property type="protein sequence ID" value="KAL3738619.1"/>
    <property type="molecule type" value="Genomic_DNA"/>
</dbReference>
<sequence length="363" mass="41152">MAEQMREKPASAEQPPWEDLPPLCWEVVLRHLVSTADLESDSFVCKQFLYISNTVRTCLSITNQLTLCLGSLLWRFPLPIDRLDLSNQKSLRFDGLREMGSKIGALRVLGMNRPHLVSLAPLKRLALSCTLGFSFYGIRNIVLKQRGIEDLDLVAVRFLTDLLTFVDVSHCSNLGMTTSYNFMRQCPFPKAIKMSLGVPTNVNLTDESPKKIGRMCPNLRYLDVGDRLKITGDGISGVLKSCPEISYLKIRGLKNIRNLCIDSELPQLEVLQAEDLKLSDEQLAAFISRYCHQVVKNCSTLREINLRNCHNVRDDVPFLDWMVYVRPSLRRIFPPCGLFFPKFKTSSCRLGCLASDDKGQSMR</sequence>